<dbReference type="InterPro" id="IPR011009">
    <property type="entry name" value="Kinase-like_dom_sf"/>
</dbReference>
<dbReference type="EMBL" id="RPFW01000003">
    <property type="protein sequence ID" value="TVZ04406.1"/>
    <property type="molecule type" value="Genomic_DNA"/>
</dbReference>
<dbReference type="SUPFAM" id="SSF56112">
    <property type="entry name" value="Protein kinase-like (PK-like)"/>
    <property type="match status" value="1"/>
</dbReference>
<evidence type="ECO:0000313" key="4">
    <source>
        <dbReference type="Proteomes" id="UP000460272"/>
    </source>
</evidence>
<keyword evidence="3" id="KW-0808">Transferase</keyword>
<dbReference type="Gene3D" id="3.90.1200.10">
    <property type="match status" value="1"/>
</dbReference>
<evidence type="ECO:0000256" key="1">
    <source>
        <dbReference type="SAM" id="MobiDB-lite"/>
    </source>
</evidence>
<accession>A0A6P2C1Q7</accession>
<dbReference type="Proteomes" id="UP000460272">
    <property type="component" value="Unassembled WGS sequence"/>
</dbReference>
<reference evidence="3 4" key="1">
    <citation type="submission" date="2018-11" db="EMBL/GenBank/DDBJ databases">
        <title>Trebonia kvetii gen.nov., sp.nov., a novel acidophilic actinobacterium, and proposal of the new actinobacterial family Treboniaceae fam. nov.</title>
        <authorList>
            <person name="Rapoport D."/>
            <person name="Sagova-Mareckova M."/>
            <person name="Sedlacek I."/>
            <person name="Provaznik J."/>
            <person name="Kralova S."/>
            <person name="Pavlinic D."/>
            <person name="Benes V."/>
            <person name="Kopecky J."/>
        </authorList>
    </citation>
    <scope>NUCLEOTIDE SEQUENCE [LARGE SCALE GENOMIC DNA]</scope>
    <source>
        <strain evidence="3 4">15Tr583</strain>
    </source>
</reference>
<feature type="domain" description="Aminoglycoside phosphotransferase" evidence="2">
    <location>
        <begin position="136"/>
        <end position="197"/>
    </location>
</feature>
<proteinExistence type="predicted"/>
<dbReference type="Pfam" id="PF01636">
    <property type="entry name" value="APH"/>
    <property type="match status" value="1"/>
</dbReference>
<keyword evidence="4" id="KW-1185">Reference proteome</keyword>
<organism evidence="3 4">
    <name type="scientific">Trebonia kvetii</name>
    <dbReference type="NCBI Taxonomy" id="2480626"/>
    <lineage>
        <taxon>Bacteria</taxon>
        <taxon>Bacillati</taxon>
        <taxon>Actinomycetota</taxon>
        <taxon>Actinomycetes</taxon>
        <taxon>Streptosporangiales</taxon>
        <taxon>Treboniaceae</taxon>
        <taxon>Trebonia</taxon>
    </lineage>
</organism>
<dbReference type="InterPro" id="IPR002575">
    <property type="entry name" value="Aminoglycoside_PTrfase"/>
</dbReference>
<sequence>MALSRTPASPEACSATGVPKPRDSAPGIPAGLPLFGGTANRGRVLRIGDTVVRPVAPCRLATHALLGHLAAAGFDGAPRVLATGPVTETLTYIAGRAAVPPLAADMLTDDALVSVAVLLRRYHRAVASFDPGRYAWPRPVPARYRTGLVSHNDVHPANVVFRDGRAAALIDFDLAGPGSVTWDFAAAARSFVPLLDEADVTDSRRGRALARFRIFLAASGLTRAGRLSVAEALVANHDWTYAIVTEAAAAGHAGFADHWRSVGPEAWRARRWCERHRRALLTAAR</sequence>
<dbReference type="AlphaFoldDB" id="A0A6P2C1Q7"/>
<dbReference type="GO" id="GO:0016740">
    <property type="term" value="F:transferase activity"/>
    <property type="evidence" value="ECO:0007669"/>
    <property type="project" value="UniProtKB-KW"/>
</dbReference>
<protein>
    <submittedName>
        <fullName evidence="3">Aminoglycoside phosphotransferase</fullName>
    </submittedName>
</protein>
<dbReference type="OrthoDB" id="236897at2"/>
<comment type="caution">
    <text evidence="3">The sequence shown here is derived from an EMBL/GenBank/DDBJ whole genome shotgun (WGS) entry which is preliminary data.</text>
</comment>
<feature type="region of interest" description="Disordered" evidence="1">
    <location>
        <begin position="1"/>
        <end position="25"/>
    </location>
</feature>
<name>A0A6P2C1Q7_9ACTN</name>
<gene>
    <name evidence="3" type="ORF">EAS64_18755</name>
</gene>
<evidence type="ECO:0000313" key="3">
    <source>
        <dbReference type="EMBL" id="TVZ04406.1"/>
    </source>
</evidence>
<evidence type="ECO:0000259" key="2">
    <source>
        <dbReference type="Pfam" id="PF01636"/>
    </source>
</evidence>